<keyword evidence="7" id="KW-0413">Isomerase</keyword>
<evidence type="ECO:0000256" key="2">
    <source>
        <dbReference type="ARBA" id="ARBA00022679"/>
    </source>
</evidence>
<dbReference type="OrthoDB" id="9805933at2"/>
<organism evidence="7 8">
    <name type="scientific">Candidatus Annandia adelgestsuga</name>
    <dbReference type="NCBI Taxonomy" id="1302411"/>
    <lineage>
        <taxon>Bacteria</taxon>
        <taxon>Pseudomonadati</taxon>
        <taxon>Pseudomonadota</taxon>
        <taxon>Gammaproteobacteria</taxon>
        <taxon>Enterobacterales</taxon>
        <taxon>Enterobacteriaceae</taxon>
        <taxon>Candidatus Annandia</taxon>
    </lineage>
</organism>
<evidence type="ECO:0000256" key="5">
    <source>
        <dbReference type="HAMAP-Rule" id="MF_00113"/>
    </source>
</evidence>
<keyword evidence="6" id="KW-1133">Transmembrane helix</keyword>
<dbReference type="AlphaFoldDB" id="A0A3S9J7S2"/>
<dbReference type="UniPathway" id="UPA00392"/>
<accession>A0A3S9J7S2</accession>
<keyword evidence="7" id="KW-0328">Glycosyltransferase</keyword>
<evidence type="ECO:0000256" key="6">
    <source>
        <dbReference type="SAM" id="Phobius"/>
    </source>
</evidence>
<evidence type="ECO:0000313" key="8">
    <source>
        <dbReference type="Proteomes" id="UP000274458"/>
    </source>
</evidence>
<evidence type="ECO:0000256" key="3">
    <source>
        <dbReference type="ARBA" id="ARBA00022691"/>
    </source>
</evidence>
<dbReference type="SUPFAM" id="SSF111337">
    <property type="entry name" value="QueA-like"/>
    <property type="match status" value="1"/>
</dbReference>
<dbReference type="EMBL" id="CP026513">
    <property type="protein sequence ID" value="AZP36385.1"/>
    <property type="molecule type" value="Genomic_DNA"/>
</dbReference>
<keyword evidence="2 5" id="KW-0808">Transferase</keyword>
<comment type="catalytic activity">
    <reaction evidence="5">
        <text>7-aminomethyl-7-carbaguanosine(34) in tRNA + S-adenosyl-L-methionine = epoxyqueuosine(34) in tRNA + adenine + L-methionine + 2 H(+)</text>
        <dbReference type="Rhea" id="RHEA:32155"/>
        <dbReference type="Rhea" id="RHEA-COMP:10342"/>
        <dbReference type="Rhea" id="RHEA-COMP:18582"/>
        <dbReference type="ChEBI" id="CHEBI:15378"/>
        <dbReference type="ChEBI" id="CHEBI:16708"/>
        <dbReference type="ChEBI" id="CHEBI:57844"/>
        <dbReference type="ChEBI" id="CHEBI:59789"/>
        <dbReference type="ChEBI" id="CHEBI:82833"/>
        <dbReference type="ChEBI" id="CHEBI:194443"/>
        <dbReference type="EC" id="2.4.99.17"/>
    </reaction>
</comment>
<keyword evidence="6" id="KW-0812">Transmembrane</keyword>
<comment type="subunit">
    <text evidence="5">Monomer.</text>
</comment>
<keyword evidence="3 5" id="KW-0949">S-adenosyl-L-methionine</keyword>
<feature type="transmembrane region" description="Helical" evidence="6">
    <location>
        <begin position="298"/>
        <end position="318"/>
    </location>
</feature>
<dbReference type="GO" id="GO:0051075">
    <property type="term" value="F:S-adenosylmethionine:tRNA ribosyltransferase-isomerase activity"/>
    <property type="evidence" value="ECO:0007669"/>
    <property type="project" value="UniProtKB-EC"/>
</dbReference>
<keyword evidence="6" id="KW-0472">Membrane</keyword>
<dbReference type="Gene3D" id="2.40.10.240">
    <property type="entry name" value="QueA-like"/>
    <property type="match status" value="1"/>
</dbReference>
<name>A0A3S9J7S2_9ENTR</name>
<sequence length="353" mass="40791">MHLKNFYFKLSKNMISQHPIINKNKKKLMILDSIKKKVYHGKFNNIINILNKGDLLILNNTRVIPARIFAKKISGGKIEILIEKILNNNMVLGKIKSNKKIKINTFLIINYENNIYATIKSKYNIFYKIKFISSITVWNIIKIYGKIPLPPYIKKKIDKKNKNEYQTIYSSKYGSIASPTAGLHFDKILFKNLIKKGIKIIFITLHIGSGTFQSIKSLNIKNHKIHKEQCIVTKNVIKKIIKCKLKGNRIVAVGTSTLRALESTVFKSKYIISLKKETNIFIYPGYKYKIVDALITNFHLPCSTLIILVSSFAGYYNIMSSYRIAIKNKYKFFSYGDSMFIIHNPKAFLDKIN</sequence>
<evidence type="ECO:0000313" key="7">
    <source>
        <dbReference type="EMBL" id="AZP36385.1"/>
    </source>
</evidence>
<dbReference type="Gene3D" id="3.40.1780.10">
    <property type="entry name" value="QueA-like"/>
    <property type="match status" value="1"/>
</dbReference>
<dbReference type="EC" id="2.4.99.17" evidence="5"/>
<comment type="similarity">
    <text evidence="5">Belongs to the QueA family.</text>
</comment>
<dbReference type="NCBIfam" id="NF001140">
    <property type="entry name" value="PRK00147.1"/>
    <property type="match status" value="1"/>
</dbReference>
<dbReference type="PANTHER" id="PTHR30307:SF0">
    <property type="entry name" value="S-ADENOSYLMETHIONINE:TRNA RIBOSYLTRANSFERASE-ISOMERASE"/>
    <property type="match status" value="1"/>
</dbReference>
<comment type="function">
    <text evidence="5">Transfers and isomerizes the ribose moiety from AdoMet to the 7-aminomethyl group of 7-deazaguanine (preQ1-tRNA) to give epoxyqueuosine (oQ-tRNA).</text>
</comment>
<evidence type="ECO:0000256" key="4">
    <source>
        <dbReference type="ARBA" id="ARBA00022785"/>
    </source>
</evidence>
<dbReference type="GO" id="GO:0005737">
    <property type="term" value="C:cytoplasm"/>
    <property type="evidence" value="ECO:0007669"/>
    <property type="project" value="UniProtKB-SubCell"/>
</dbReference>
<dbReference type="PANTHER" id="PTHR30307">
    <property type="entry name" value="S-ADENOSYLMETHIONINE:TRNA RIBOSYLTRANSFERASE-ISOMERASE"/>
    <property type="match status" value="1"/>
</dbReference>
<keyword evidence="1 5" id="KW-0963">Cytoplasm</keyword>
<dbReference type="GO" id="GO:0008616">
    <property type="term" value="P:tRNA queuosine(34) biosynthetic process"/>
    <property type="evidence" value="ECO:0007669"/>
    <property type="project" value="UniProtKB-UniRule"/>
</dbReference>
<dbReference type="InterPro" id="IPR042119">
    <property type="entry name" value="QueA_dom2"/>
</dbReference>
<dbReference type="NCBIfam" id="TIGR00113">
    <property type="entry name" value="queA"/>
    <property type="match status" value="1"/>
</dbReference>
<gene>
    <name evidence="5 7" type="primary">queA</name>
    <name evidence="7" type="ORF">C3B56_00302</name>
</gene>
<proteinExistence type="inferred from homology"/>
<dbReference type="HAMAP" id="MF_00113">
    <property type="entry name" value="QueA"/>
    <property type="match status" value="1"/>
</dbReference>
<reference evidence="7 8" key="1">
    <citation type="journal article" date="2018" name="Genome Biol. Evol.">
        <title>Partnering With a Pest: Genomes of Hemlock Woolly Adelgid Symbionts Reveal Atypical Nutritional Provisioning Patterns in Dual-Obligate Bacteria.</title>
        <authorList>
            <person name="Weglarz K.M."/>
            <person name="Havill N.P."/>
            <person name="Burke G.R."/>
            <person name="von Dohlen C.D."/>
        </authorList>
    </citation>
    <scope>NUCLEOTIDE SEQUENCE [LARGE SCALE GENOMIC DNA]</scope>
    <source>
        <strain evidence="7">ENA</strain>
    </source>
</reference>
<dbReference type="Pfam" id="PF02547">
    <property type="entry name" value="Queuosine_synth"/>
    <property type="match status" value="1"/>
</dbReference>
<protein>
    <recommendedName>
        <fullName evidence="5">S-adenosylmethionine:tRNA ribosyltransferase-isomerase</fullName>
        <ecNumber evidence="5">2.4.99.17</ecNumber>
    </recommendedName>
    <alternativeName>
        <fullName evidence="5">Queuosine biosynthesis protein QueA</fullName>
    </alternativeName>
</protein>
<comment type="subcellular location">
    <subcellularLocation>
        <location evidence="5">Cytoplasm</location>
    </subcellularLocation>
</comment>
<dbReference type="InterPro" id="IPR042118">
    <property type="entry name" value="QueA_dom1"/>
</dbReference>
<comment type="pathway">
    <text evidence="5">tRNA modification; tRNA-queuosine biosynthesis.</text>
</comment>
<dbReference type="Proteomes" id="UP000274458">
    <property type="component" value="Chromosome"/>
</dbReference>
<keyword evidence="4 5" id="KW-0671">Queuosine biosynthesis</keyword>
<dbReference type="KEGG" id="aade:C3B56_00302"/>
<dbReference type="InterPro" id="IPR036100">
    <property type="entry name" value="QueA_sf"/>
</dbReference>
<evidence type="ECO:0000256" key="1">
    <source>
        <dbReference type="ARBA" id="ARBA00022490"/>
    </source>
</evidence>
<dbReference type="InterPro" id="IPR003699">
    <property type="entry name" value="QueA"/>
</dbReference>
<keyword evidence="8" id="KW-1185">Reference proteome</keyword>